<comment type="caution">
    <text evidence="8">Lacks conserved residue(s) required for the propagation of feature annotation.</text>
</comment>
<accession>A0ABQ6BRY5</accession>
<evidence type="ECO:0000256" key="8">
    <source>
        <dbReference type="HAMAP-Rule" id="MF_00316"/>
    </source>
</evidence>
<dbReference type="PANTHER" id="PTHR19136">
    <property type="entry name" value="MOLYBDENUM COFACTOR GUANYLYLTRANSFERASE"/>
    <property type="match status" value="1"/>
</dbReference>
<feature type="binding site" evidence="8">
    <location>
        <position position="20"/>
    </location>
    <ligand>
        <name>GTP</name>
        <dbReference type="ChEBI" id="CHEBI:37565"/>
    </ligand>
</feature>
<keyword evidence="10" id="KW-0548">Nucleotidyltransferase</keyword>
<sequence length="193" mass="19816">MSLVVAILAGGAGRRIGGDKPRRLLGGTRLLDLALTNAHGAAAPVILVARTLEQVEGFSGTVVLDAPGIEGPLAGLLSALAWAADACADRVLTLPCDMPFLPLDLRHRLEQALAPDIGVAVAASDGRLHPVCALWRTAAVPTLVRRAGEGRLSLRGLSEAVGCAVVEWPVEGGDPFININTAEDLAAAEAALT</sequence>
<evidence type="ECO:0000256" key="4">
    <source>
        <dbReference type="ARBA" id="ARBA00022741"/>
    </source>
</evidence>
<keyword evidence="3 8" id="KW-0479">Metal-binding</keyword>
<gene>
    <name evidence="8 10" type="primary">mobA</name>
    <name evidence="10" type="ORF">GCM10007859_26870</name>
</gene>
<organism evidence="10 11">
    <name type="scientific">Brevundimonas denitrificans</name>
    <dbReference type="NCBI Taxonomy" id="1443434"/>
    <lineage>
        <taxon>Bacteria</taxon>
        <taxon>Pseudomonadati</taxon>
        <taxon>Pseudomonadota</taxon>
        <taxon>Alphaproteobacteria</taxon>
        <taxon>Caulobacterales</taxon>
        <taxon>Caulobacteraceae</taxon>
        <taxon>Brevundimonas</taxon>
    </lineage>
</organism>
<feature type="binding site" evidence="8">
    <location>
        <begin position="8"/>
        <end position="10"/>
    </location>
    <ligand>
        <name>GTP</name>
        <dbReference type="ChEBI" id="CHEBI:37565"/>
    </ligand>
</feature>
<comment type="subcellular location">
    <subcellularLocation>
        <location evidence="8">Cytoplasm</location>
    </subcellularLocation>
</comment>
<evidence type="ECO:0000256" key="2">
    <source>
        <dbReference type="ARBA" id="ARBA00022679"/>
    </source>
</evidence>
<keyword evidence="2 8" id="KW-0808">Transferase</keyword>
<evidence type="ECO:0000256" key="1">
    <source>
        <dbReference type="ARBA" id="ARBA00022490"/>
    </source>
</evidence>
<reference evidence="11" key="1">
    <citation type="journal article" date="2019" name="Int. J. Syst. Evol. Microbiol.">
        <title>The Global Catalogue of Microorganisms (GCM) 10K type strain sequencing project: providing services to taxonomists for standard genome sequencing and annotation.</title>
        <authorList>
            <consortium name="The Broad Institute Genomics Platform"/>
            <consortium name="The Broad Institute Genome Sequencing Center for Infectious Disease"/>
            <person name="Wu L."/>
            <person name="Ma J."/>
        </authorList>
    </citation>
    <scope>NUCLEOTIDE SEQUENCE [LARGE SCALE GENOMIC DNA]</scope>
    <source>
        <strain evidence="11">NBRC 110107</strain>
    </source>
</reference>
<comment type="function">
    <text evidence="8">Transfers a GMP moiety from GTP to Mo-molybdopterin (Mo-MPT) cofactor (Moco or molybdenum cofactor) to form Mo-molybdopterin guanine dinucleotide (Mo-MGD) cofactor.</text>
</comment>
<feature type="binding site" evidence="8">
    <location>
        <position position="65"/>
    </location>
    <ligand>
        <name>GTP</name>
        <dbReference type="ChEBI" id="CHEBI:37565"/>
    </ligand>
</feature>
<dbReference type="InterPro" id="IPR013482">
    <property type="entry name" value="Molybde_CF_guanTrfase"/>
</dbReference>
<dbReference type="Proteomes" id="UP001156921">
    <property type="component" value="Unassembled WGS sequence"/>
</dbReference>
<comment type="catalytic activity">
    <reaction evidence="8">
        <text>Mo-molybdopterin + GTP + H(+) = Mo-molybdopterin guanine dinucleotide + diphosphate</text>
        <dbReference type="Rhea" id="RHEA:34243"/>
        <dbReference type="ChEBI" id="CHEBI:15378"/>
        <dbReference type="ChEBI" id="CHEBI:33019"/>
        <dbReference type="ChEBI" id="CHEBI:37565"/>
        <dbReference type="ChEBI" id="CHEBI:71302"/>
        <dbReference type="ChEBI" id="CHEBI:71310"/>
        <dbReference type="EC" id="2.7.7.77"/>
    </reaction>
</comment>
<dbReference type="EC" id="2.7.7.77" evidence="8"/>
<evidence type="ECO:0000313" key="11">
    <source>
        <dbReference type="Proteomes" id="UP001156921"/>
    </source>
</evidence>
<keyword evidence="6 8" id="KW-0342">GTP-binding</keyword>
<feature type="domain" description="MobA-like NTP transferase" evidence="9">
    <location>
        <begin position="6"/>
        <end position="152"/>
    </location>
</feature>
<evidence type="ECO:0000256" key="3">
    <source>
        <dbReference type="ARBA" id="ARBA00022723"/>
    </source>
</evidence>
<dbReference type="CDD" id="cd02503">
    <property type="entry name" value="MobA"/>
    <property type="match status" value="1"/>
</dbReference>
<dbReference type="GO" id="GO:0016779">
    <property type="term" value="F:nucleotidyltransferase activity"/>
    <property type="evidence" value="ECO:0007669"/>
    <property type="project" value="UniProtKB-KW"/>
</dbReference>
<evidence type="ECO:0000256" key="5">
    <source>
        <dbReference type="ARBA" id="ARBA00022842"/>
    </source>
</evidence>
<keyword evidence="4 8" id="KW-0547">Nucleotide-binding</keyword>
<dbReference type="InterPro" id="IPR029044">
    <property type="entry name" value="Nucleotide-diphossugar_trans"/>
</dbReference>
<keyword evidence="5 8" id="KW-0460">Magnesium</keyword>
<comment type="similarity">
    <text evidence="8">Belongs to the MobA family.</text>
</comment>
<dbReference type="Pfam" id="PF12804">
    <property type="entry name" value="NTP_transf_3"/>
    <property type="match status" value="1"/>
</dbReference>
<comment type="cofactor">
    <cofactor evidence="8">
        <name>Mg(2+)</name>
        <dbReference type="ChEBI" id="CHEBI:18420"/>
    </cofactor>
</comment>
<dbReference type="InterPro" id="IPR025877">
    <property type="entry name" value="MobA-like_NTP_Trfase"/>
</dbReference>
<keyword evidence="7 8" id="KW-0501">Molybdenum cofactor biosynthesis</keyword>
<name>A0ABQ6BRY5_9CAUL</name>
<comment type="subunit">
    <text evidence="8">Monomer.</text>
</comment>
<feature type="binding site" evidence="8">
    <location>
        <position position="97"/>
    </location>
    <ligand>
        <name>GTP</name>
        <dbReference type="ChEBI" id="CHEBI:37565"/>
    </ligand>
</feature>
<proteinExistence type="inferred from homology"/>
<keyword evidence="11" id="KW-1185">Reference proteome</keyword>
<dbReference type="RefSeq" id="WP_284223535.1">
    <property type="nucleotide sequence ID" value="NZ_BSOY01000088.1"/>
</dbReference>
<evidence type="ECO:0000256" key="7">
    <source>
        <dbReference type="ARBA" id="ARBA00023150"/>
    </source>
</evidence>
<dbReference type="SUPFAM" id="SSF53448">
    <property type="entry name" value="Nucleotide-diphospho-sugar transferases"/>
    <property type="match status" value="1"/>
</dbReference>
<feature type="binding site" evidence="8">
    <location>
        <position position="97"/>
    </location>
    <ligand>
        <name>Mg(2+)</name>
        <dbReference type="ChEBI" id="CHEBI:18420"/>
    </ligand>
</feature>
<evidence type="ECO:0000256" key="6">
    <source>
        <dbReference type="ARBA" id="ARBA00023134"/>
    </source>
</evidence>
<dbReference type="HAMAP" id="MF_00316">
    <property type="entry name" value="MobA"/>
    <property type="match status" value="1"/>
</dbReference>
<evidence type="ECO:0000259" key="9">
    <source>
        <dbReference type="Pfam" id="PF12804"/>
    </source>
</evidence>
<evidence type="ECO:0000313" key="10">
    <source>
        <dbReference type="EMBL" id="GLS02658.1"/>
    </source>
</evidence>
<protein>
    <recommendedName>
        <fullName evidence="8">Molybdenum cofactor guanylyltransferase</fullName>
        <shortName evidence="8">MoCo guanylyltransferase</shortName>
        <ecNumber evidence="8">2.7.7.77</ecNumber>
    </recommendedName>
    <alternativeName>
        <fullName evidence="8">GTP:molybdopterin guanylyltransferase</fullName>
    </alternativeName>
    <alternativeName>
        <fullName evidence="8">Mo-MPT guanylyltransferase</fullName>
    </alternativeName>
    <alternativeName>
        <fullName evidence="8">Molybdopterin guanylyltransferase</fullName>
    </alternativeName>
    <alternativeName>
        <fullName evidence="8">Molybdopterin-guanine dinucleotide synthase</fullName>
        <shortName evidence="8">MGD synthase</shortName>
    </alternativeName>
</protein>
<comment type="caution">
    <text evidence="10">The sequence shown here is derived from an EMBL/GenBank/DDBJ whole genome shotgun (WGS) entry which is preliminary data.</text>
</comment>
<comment type="domain">
    <text evidence="8">The N-terminal domain determines nucleotide recognition and specific binding, while the C-terminal domain determines the specific binding to the target protein.</text>
</comment>
<dbReference type="PANTHER" id="PTHR19136:SF81">
    <property type="entry name" value="MOLYBDENUM COFACTOR GUANYLYLTRANSFERASE"/>
    <property type="match status" value="1"/>
</dbReference>
<keyword evidence="1 8" id="KW-0963">Cytoplasm</keyword>
<dbReference type="EMBL" id="BSOY01000088">
    <property type="protein sequence ID" value="GLS02658.1"/>
    <property type="molecule type" value="Genomic_DNA"/>
</dbReference>
<dbReference type="Gene3D" id="3.90.550.10">
    <property type="entry name" value="Spore Coat Polysaccharide Biosynthesis Protein SpsA, Chain A"/>
    <property type="match status" value="1"/>
</dbReference>